<keyword evidence="2" id="KW-1185">Reference proteome</keyword>
<comment type="caution">
    <text evidence="1">The sequence shown here is derived from an EMBL/GenBank/DDBJ whole genome shotgun (WGS) entry which is preliminary data.</text>
</comment>
<dbReference type="Proteomes" id="UP000282574">
    <property type="component" value="Unassembled WGS sequence"/>
</dbReference>
<protein>
    <submittedName>
        <fullName evidence="1">Uncharacterized protein</fullName>
    </submittedName>
</protein>
<gene>
    <name evidence="1" type="ORF">DSM107010_40800</name>
</gene>
<accession>A0AB37UH49</accession>
<organism evidence="1 2">
    <name type="scientific">Chroococcidiopsis cubana SAG 39.79</name>
    <dbReference type="NCBI Taxonomy" id="388085"/>
    <lineage>
        <taxon>Bacteria</taxon>
        <taxon>Bacillati</taxon>
        <taxon>Cyanobacteriota</taxon>
        <taxon>Cyanophyceae</taxon>
        <taxon>Chroococcidiopsidales</taxon>
        <taxon>Chroococcidiopsidaceae</taxon>
        <taxon>Chroococcidiopsis</taxon>
    </lineage>
</organism>
<proteinExistence type="predicted"/>
<evidence type="ECO:0000313" key="1">
    <source>
        <dbReference type="EMBL" id="RUT10627.1"/>
    </source>
</evidence>
<dbReference type="RefSeq" id="WP_015155267.1">
    <property type="nucleotide sequence ID" value="NZ_JAVKZF010000001.1"/>
</dbReference>
<evidence type="ECO:0000313" key="2">
    <source>
        <dbReference type="Proteomes" id="UP000282574"/>
    </source>
</evidence>
<sequence>MANITISELRPAGFDLFQDSESFLNDLTDTDSMSVLGGSENGFNDSQYAYHAIVDIAVIHHLSFIAELVGSLASNVGGGGGNGGGK</sequence>
<name>A0AB37UH49_9CYAN</name>
<reference evidence="1 2" key="1">
    <citation type="journal article" date="2019" name="Genome Biol. Evol.">
        <title>Day and night: Metabolic profiles and evolutionary relationships of six axenic non-marine cyanobacteria.</title>
        <authorList>
            <person name="Will S.E."/>
            <person name="Henke P."/>
            <person name="Boedeker C."/>
            <person name="Huang S."/>
            <person name="Brinkmann H."/>
            <person name="Rohde M."/>
            <person name="Jarek M."/>
            <person name="Friedl T."/>
            <person name="Seufert S."/>
            <person name="Schumacher M."/>
            <person name="Overmann J."/>
            <person name="Neumann-Schaal M."/>
            <person name="Petersen J."/>
        </authorList>
    </citation>
    <scope>NUCLEOTIDE SEQUENCE [LARGE SCALE GENOMIC DNA]</scope>
    <source>
        <strain evidence="1 2">SAG 39.79</strain>
    </source>
</reference>
<dbReference type="AlphaFoldDB" id="A0AB37UH49"/>
<dbReference type="EMBL" id="RSCK01000039">
    <property type="protein sequence ID" value="RUT10627.1"/>
    <property type="molecule type" value="Genomic_DNA"/>
</dbReference>